<sequence>MAYVTSSISKSTSEKKALLIGNNAYKRENTQLQCCINDATDLCKKLRTIQFQVTVGSDLTHEQMDRMIDDFTIKINPGDLVVFFFSGHGTQWNDQNFLMPVDNDRINERKYLKHGAINAQATLEKIMDRCPLAAIFLLDCCRKYYMRNDAAVRSLNTPSGLSSMQAVVAIAQYRVGSNVDLSQHELIDQDMEIIAKEVVIKKRCIQLWLGSNSITSDGALILADVLKNNHILEKLDLHNNRISDDGVRFLVKTLSDRNIEGLSFDRQIPMFSSTLIELHIKVQRFDDILYLLDGRFNKLCIVYVDVINIACTRTSLPIINNKEKLSNMKCFSMTSSCETYFYDELIVPLLQRMLNLEKLVLNFAANYQNTFINGNNLKTNIINHMSQLNIFTFNIRSKISFYDQIHLPLNEDIKNTLTNLGDDYKINCCVDNFSKEKKWSMSYLLVSIFTNIL</sequence>
<evidence type="ECO:0000313" key="3">
    <source>
        <dbReference type="Proteomes" id="UP000663823"/>
    </source>
</evidence>
<dbReference type="InterPro" id="IPR011600">
    <property type="entry name" value="Pept_C14_caspase"/>
</dbReference>
<evidence type="ECO:0000259" key="1">
    <source>
        <dbReference type="PROSITE" id="PS50208"/>
    </source>
</evidence>
<dbReference type="SMART" id="SM00368">
    <property type="entry name" value="LRR_RI"/>
    <property type="match status" value="2"/>
</dbReference>
<name>A0A819BYR0_9BILA</name>
<dbReference type="GO" id="GO:0006508">
    <property type="term" value="P:proteolysis"/>
    <property type="evidence" value="ECO:0007669"/>
    <property type="project" value="InterPro"/>
</dbReference>
<protein>
    <recommendedName>
        <fullName evidence="1">Caspase family p20 domain-containing protein</fullName>
    </recommendedName>
</protein>
<accession>A0A819BYR0</accession>
<dbReference type="Proteomes" id="UP000663823">
    <property type="component" value="Unassembled WGS sequence"/>
</dbReference>
<dbReference type="InterPro" id="IPR052039">
    <property type="entry name" value="Caspase-related_regulators"/>
</dbReference>
<dbReference type="InterPro" id="IPR001309">
    <property type="entry name" value="Pept_C14_p20"/>
</dbReference>
<dbReference type="SUPFAM" id="SSF52129">
    <property type="entry name" value="Caspase-like"/>
    <property type="match status" value="1"/>
</dbReference>
<dbReference type="Pfam" id="PF00656">
    <property type="entry name" value="Peptidase_C14"/>
    <property type="match status" value="1"/>
</dbReference>
<dbReference type="PROSITE" id="PS50208">
    <property type="entry name" value="CASPASE_P20"/>
    <property type="match status" value="1"/>
</dbReference>
<evidence type="ECO:0000313" key="2">
    <source>
        <dbReference type="EMBL" id="CAF3810054.1"/>
    </source>
</evidence>
<dbReference type="Gene3D" id="3.40.50.1460">
    <property type="match status" value="1"/>
</dbReference>
<dbReference type="SUPFAM" id="SSF52047">
    <property type="entry name" value="RNI-like"/>
    <property type="match status" value="1"/>
</dbReference>
<dbReference type="AlphaFoldDB" id="A0A819BYR0"/>
<reference evidence="2" key="1">
    <citation type="submission" date="2021-02" db="EMBL/GenBank/DDBJ databases">
        <authorList>
            <person name="Nowell W R."/>
        </authorList>
    </citation>
    <scope>NUCLEOTIDE SEQUENCE</scope>
</reference>
<dbReference type="EMBL" id="CAJOAX010002648">
    <property type="protein sequence ID" value="CAF3810054.1"/>
    <property type="molecule type" value="Genomic_DNA"/>
</dbReference>
<gene>
    <name evidence="2" type="ORF">OTI717_LOCUS18774</name>
</gene>
<proteinExistence type="predicted"/>
<organism evidence="2 3">
    <name type="scientific">Rotaria sordida</name>
    <dbReference type="NCBI Taxonomy" id="392033"/>
    <lineage>
        <taxon>Eukaryota</taxon>
        <taxon>Metazoa</taxon>
        <taxon>Spiralia</taxon>
        <taxon>Gnathifera</taxon>
        <taxon>Rotifera</taxon>
        <taxon>Eurotatoria</taxon>
        <taxon>Bdelloidea</taxon>
        <taxon>Philodinida</taxon>
        <taxon>Philodinidae</taxon>
        <taxon>Rotaria</taxon>
    </lineage>
</organism>
<dbReference type="PANTHER" id="PTHR22576:SF37">
    <property type="entry name" value="MUCOSA-ASSOCIATED LYMPHOID TISSUE LYMPHOMA TRANSLOCATION PROTEIN 1"/>
    <property type="match status" value="1"/>
</dbReference>
<dbReference type="GO" id="GO:0004197">
    <property type="term" value="F:cysteine-type endopeptidase activity"/>
    <property type="evidence" value="ECO:0007669"/>
    <property type="project" value="InterPro"/>
</dbReference>
<comment type="caution">
    <text evidence="2">The sequence shown here is derived from an EMBL/GenBank/DDBJ whole genome shotgun (WGS) entry which is preliminary data.</text>
</comment>
<feature type="domain" description="Caspase family p20" evidence="1">
    <location>
        <begin position="13"/>
        <end position="142"/>
    </location>
</feature>
<dbReference type="PANTHER" id="PTHR22576">
    <property type="entry name" value="MUCOSA ASSOCIATED LYMPHOID TISSUE LYMPHOMA TRANSLOCATION PROTEIN 1/PARACASPASE"/>
    <property type="match status" value="1"/>
</dbReference>
<dbReference type="InterPro" id="IPR029030">
    <property type="entry name" value="Caspase-like_dom_sf"/>
</dbReference>